<proteinExistence type="predicted"/>
<dbReference type="InParanoid" id="A0A165JXF1"/>
<gene>
    <name evidence="1" type="ORF">EXIGLDRAFT_472587</name>
</gene>
<accession>A0A165JXF1</accession>
<sequence>MDAEELVIPQRVLDAKDKIETFVREPLVLPSWVPKRTWDERPGCDEDDMAHLTNLHIPVQTYGQDRPDMLLYQLGELHTLDPAFSDRLHDFVEGDDHLLLVNQSGTGKTRLVFETLCHHWGLYLTCAQDINLNPYGSHDITAVMSELNWNHMPKLPRLSNRSSKLKAVVHTNQMTTRLAFARVLLARLVVLKVFSQLVQSHSVPDADARKKWLVLQLRPSDILERDVFLDLVHDWESSNFDAWLEIPRFMRNIGVLLEFVALDEAQMAGRALARCFTTSDRKSYRPLLGEFVQILAVAFPSQRLIISGVEADYKLVSDAASAGPSRAVRHFYALGAFDSLARLSEYIRHFDSSGKVQCEALFSWLRGRHRIVAVFVMYSLLAGFSNWRQVLETIVYTLTGQKQESWTILPDVQLARLLPNERLEGTLHGHTSLLSNAFGRASFRVWLASTTSDICLRHPRTSTRSVDGSSTRPCDVERREVRLGAERFCPAQLNHGRASHLPESSALASCFAVLLHSWPRQQTGPRRVPGSCEAVCRRCRALRGHGARSVAHVTWRPAKRLRTSYTS</sequence>
<keyword evidence="2" id="KW-1185">Reference proteome</keyword>
<evidence type="ECO:0000313" key="2">
    <source>
        <dbReference type="Proteomes" id="UP000077266"/>
    </source>
</evidence>
<evidence type="ECO:0000313" key="1">
    <source>
        <dbReference type="EMBL" id="KZV95475.1"/>
    </source>
</evidence>
<protein>
    <submittedName>
        <fullName evidence="1">Uncharacterized protein</fullName>
    </submittedName>
</protein>
<dbReference type="EMBL" id="KV425956">
    <property type="protein sequence ID" value="KZV95475.1"/>
    <property type="molecule type" value="Genomic_DNA"/>
</dbReference>
<dbReference type="Proteomes" id="UP000077266">
    <property type="component" value="Unassembled WGS sequence"/>
</dbReference>
<reference evidence="1 2" key="1">
    <citation type="journal article" date="2016" name="Mol. Biol. Evol.">
        <title>Comparative Genomics of Early-Diverging Mushroom-Forming Fungi Provides Insights into the Origins of Lignocellulose Decay Capabilities.</title>
        <authorList>
            <person name="Nagy L.G."/>
            <person name="Riley R."/>
            <person name="Tritt A."/>
            <person name="Adam C."/>
            <person name="Daum C."/>
            <person name="Floudas D."/>
            <person name="Sun H."/>
            <person name="Yadav J.S."/>
            <person name="Pangilinan J."/>
            <person name="Larsson K.H."/>
            <person name="Matsuura K."/>
            <person name="Barry K."/>
            <person name="Labutti K."/>
            <person name="Kuo R."/>
            <person name="Ohm R.A."/>
            <person name="Bhattacharya S.S."/>
            <person name="Shirouzu T."/>
            <person name="Yoshinaga Y."/>
            <person name="Martin F.M."/>
            <person name="Grigoriev I.V."/>
            <person name="Hibbett D.S."/>
        </authorList>
    </citation>
    <scope>NUCLEOTIDE SEQUENCE [LARGE SCALE GENOMIC DNA]</scope>
    <source>
        <strain evidence="1 2">HHB12029</strain>
    </source>
</reference>
<dbReference type="AlphaFoldDB" id="A0A165JXF1"/>
<organism evidence="1 2">
    <name type="scientific">Exidia glandulosa HHB12029</name>
    <dbReference type="NCBI Taxonomy" id="1314781"/>
    <lineage>
        <taxon>Eukaryota</taxon>
        <taxon>Fungi</taxon>
        <taxon>Dikarya</taxon>
        <taxon>Basidiomycota</taxon>
        <taxon>Agaricomycotina</taxon>
        <taxon>Agaricomycetes</taxon>
        <taxon>Auriculariales</taxon>
        <taxon>Exidiaceae</taxon>
        <taxon>Exidia</taxon>
    </lineage>
</organism>
<name>A0A165JXF1_EXIGL</name>
<dbReference type="OrthoDB" id="2393824at2759"/>